<dbReference type="Gene3D" id="3.60.10.10">
    <property type="entry name" value="Endonuclease/exonuclease/phosphatase"/>
    <property type="match status" value="1"/>
</dbReference>
<dbReference type="PANTHER" id="PTHR23227">
    <property type="entry name" value="BUCENTAUR RELATED"/>
    <property type="match status" value="1"/>
</dbReference>
<protein>
    <recommendedName>
        <fullName evidence="3">Endonuclease/exonuclease/phosphatase domain-containing protein</fullName>
    </recommendedName>
</protein>
<dbReference type="InterPro" id="IPR027124">
    <property type="entry name" value="Swc5/CFDP1/2"/>
</dbReference>
<evidence type="ECO:0000313" key="1">
    <source>
        <dbReference type="EMBL" id="KAK3733300.1"/>
    </source>
</evidence>
<reference evidence="1" key="1">
    <citation type="journal article" date="2023" name="G3 (Bethesda)">
        <title>A reference genome for the long-term kleptoplast-retaining sea slug Elysia crispata morphotype clarki.</title>
        <authorList>
            <person name="Eastman K.E."/>
            <person name="Pendleton A.L."/>
            <person name="Shaikh M.A."/>
            <person name="Suttiyut T."/>
            <person name="Ogas R."/>
            <person name="Tomko P."/>
            <person name="Gavelis G."/>
            <person name="Widhalm J.R."/>
            <person name="Wisecaver J.H."/>
        </authorList>
    </citation>
    <scope>NUCLEOTIDE SEQUENCE</scope>
    <source>
        <strain evidence="1">ECLA1</strain>
    </source>
</reference>
<dbReference type="Proteomes" id="UP001283361">
    <property type="component" value="Unassembled WGS sequence"/>
</dbReference>
<evidence type="ECO:0000313" key="2">
    <source>
        <dbReference type="Proteomes" id="UP001283361"/>
    </source>
</evidence>
<gene>
    <name evidence="1" type="ORF">RRG08_037093</name>
</gene>
<comment type="caution">
    <text evidence="1">The sequence shown here is derived from an EMBL/GenBank/DDBJ whole genome shotgun (WGS) entry which is preliminary data.</text>
</comment>
<dbReference type="EMBL" id="JAWDGP010006903">
    <property type="protein sequence ID" value="KAK3733300.1"/>
    <property type="molecule type" value="Genomic_DNA"/>
</dbReference>
<organism evidence="1 2">
    <name type="scientific">Elysia crispata</name>
    <name type="common">lettuce slug</name>
    <dbReference type="NCBI Taxonomy" id="231223"/>
    <lineage>
        <taxon>Eukaryota</taxon>
        <taxon>Metazoa</taxon>
        <taxon>Spiralia</taxon>
        <taxon>Lophotrochozoa</taxon>
        <taxon>Mollusca</taxon>
        <taxon>Gastropoda</taxon>
        <taxon>Heterobranchia</taxon>
        <taxon>Euthyneura</taxon>
        <taxon>Panpulmonata</taxon>
        <taxon>Sacoglossa</taxon>
        <taxon>Placobranchoidea</taxon>
        <taxon>Plakobranchidae</taxon>
        <taxon>Elysia</taxon>
    </lineage>
</organism>
<dbReference type="PANTHER" id="PTHR23227:SF85">
    <property type="entry name" value="CRANIOFACIAL DEVELOPMENT PROTEIN 2"/>
    <property type="match status" value="1"/>
</dbReference>
<dbReference type="SUPFAM" id="SSF56219">
    <property type="entry name" value="DNase I-like"/>
    <property type="match status" value="1"/>
</dbReference>
<proteinExistence type="predicted"/>
<evidence type="ECO:0008006" key="3">
    <source>
        <dbReference type="Google" id="ProtNLM"/>
    </source>
</evidence>
<dbReference type="AlphaFoldDB" id="A0AAE1CTB0"/>
<sequence>MQITRSKIIQDDFNAKVGKGRRDDIIGEYRLGENNERGDRLFEWAKMNEMIIGNTWFEHHPRRLWTWLSNDDETKNQIDYILIDKRFRNGMINIKTLPRADCNSDHNLLMSKIKIKLKSTSKAYMTQESVQSSPAYTACRNELGFSREKATSPTGIHLLRISLPVYPAAQQETSNYNQF</sequence>
<name>A0AAE1CTB0_9GAST</name>
<dbReference type="InterPro" id="IPR036691">
    <property type="entry name" value="Endo/exonu/phosph_ase_sf"/>
</dbReference>
<accession>A0AAE1CTB0</accession>
<keyword evidence="2" id="KW-1185">Reference proteome</keyword>